<gene>
    <name evidence="1" type="ORF">OF850_19280</name>
</gene>
<name>A0ABT3P006_9PROT</name>
<comment type="caution">
    <text evidence="1">The sequence shown here is derived from an EMBL/GenBank/DDBJ whole genome shotgun (WGS) entry which is preliminary data.</text>
</comment>
<reference evidence="1 2" key="1">
    <citation type="submission" date="2022-10" db="EMBL/GenBank/DDBJ databases">
        <title>Roseococcus glaciei nov., sp. nov., isolated from glacier.</title>
        <authorList>
            <person name="Liu Q."/>
            <person name="Xin Y.-H."/>
        </authorList>
    </citation>
    <scope>NUCLEOTIDE SEQUENCE [LARGE SCALE GENOMIC DNA]</scope>
    <source>
        <strain evidence="1 2">MDT2-1-1</strain>
    </source>
</reference>
<dbReference type="Gene3D" id="1.10.150.240">
    <property type="entry name" value="Putative phosphatase, domain 2"/>
    <property type="match status" value="1"/>
</dbReference>
<evidence type="ECO:0000313" key="1">
    <source>
        <dbReference type="EMBL" id="MCW8087754.1"/>
    </source>
</evidence>
<evidence type="ECO:0000313" key="2">
    <source>
        <dbReference type="Proteomes" id="UP001526430"/>
    </source>
</evidence>
<keyword evidence="2" id="KW-1185">Reference proteome</keyword>
<sequence>MIPHPTDAVIFDMDGLLLDTEKLYRKAIAAACAKQGCAMPDQLHLSLIGTPKETGDALLRGSFGDAFDLDAYHAACAHDFDALCKDGVPLRPGAMELLRHLQAKRIPMGVATSTSRDRAVPRLARAGLLPFFGALVTRSDVRNGKPHPETFLAVAAAMGARPCQCLALEDSHNGVRAAAAAGMATVMIPDLLPPTAEIEALCAAVWPSLLDVLRHFEQA</sequence>
<dbReference type="SFLD" id="SFLDG01129">
    <property type="entry name" value="C1.5:_HAD__Beta-PGM__Phosphata"/>
    <property type="match status" value="1"/>
</dbReference>
<proteinExistence type="predicted"/>
<dbReference type="PANTHER" id="PTHR18901">
    <property type="entry name" value="2-DEOXYGLUCOSE-6-PHOSPHATE PHOSPHATASE 2"/>
    <property type="match status" value="1"/>
</dbReference>
<dbReference type="Pfam" id="PF00702">
    <property type="entry name" value="Hydrolase"/>
    <property type="match status" value="1"/>
</dbReference>
<protein>
    <submittedName>
        <fullName evidence="1">HAD family phosphatase</fullName>
    </submittedName>
</protein>
<accession>A0ABT3P006</accession>
<dbReference type="EMBL" id="JAPFQI010000021">
    <property type="protein sequence ID" value="MCW8087754.1"/>
    <property type="molecule type" value="Genomic_DNA"/>
</dbReference>
<dbReference type="PRINTS" id="PR00413">
    <property type="entry name" value="HADHALOGNASE"/>
</dbReference>
<dbReference type="InterPro" id="IPR023214">
    <property type="entry name" value="HAD_sf"/>
</dbReference>
<dbReference type="Proteomes" id="UP001526430">
    <property type="component" value="Unassembled WGS sequence"/>
</dbReference>
<dbReference type="Gene3D" id="3.40.50.1000">
    <property type="entry name" value="HAD superfamily/HAD-like"/>
    <property type="match status" value="1"/>
</dbReference>
<dbReference type="InterPro" id="IPR006439">
    <property type="entry name" value="HAD-SF_hydro_IA"/>
</dbReference>
<dbReference type="InterPro" id="IPR023198">
    <property type="entry name" value="PGP-like_dom2"/>
</dbReference>
<dbReference type="SFLD" id="SFLDG01135">
    <property type="entry name" value="C1.5.6:_HAD__Beta-PGM__Phospha"/>
    <property type="match status" value="1"/>
</dbReference>
<dbReference type="SFLD" id="SFLDS00003">
    <property type="entry name" value="Haloacid_Dehalogenase"/>
    <property type="match status" value="1"/>
</dbReference>
<dbReference type="InterPro" id="IPR036412">
    <property type="entry name" value="HAD-like_sf"/>
</dbReference>
<dbReference type="NCBIfam" id="TIGR01509">
    <property type="entry name" value="HAD-SF-IA-v3"/>
    <property type="match status" value="1"/>
</dbReference>
<dbReference type="SUPFAM" id="SSF56784">
    <property type="entry name" value="HAD-like"/>
    <property type="match status" value="1"/>
</dbReference>
<organism evidence="1 2">
    <name type="scientific">Sabulicella glaciei</name>
    <dbReference type="NCBI Taxonomy" id="2984948"/>
    <lineage>
        <taxon>Bacteria</taxon>
        <taxon>Pseudomonadati</taxon>
        <taxon>Pseudomonadota</taxon>
        <taxon>Alphaproteobacteria</taxon>
        <taxon>Acetobacterales</taxon>
        <taxon>Acetobacteraceae</taxon>
        <taxon>Sabulicella</taxon>
    </lineage>
</organism>
<dbReference type="RefSeq" id="WP_301591960.1">
    <property type="nucleotide sequence ID" value="NZ_JAPFQI010000021.1"/>
</dbReference>
<dbReference type="PANTHER" id="PTHR18901:SF38">
    <property type="entry name" value="PSEUDOURIDINE-5'-PHOSPHATASE"/>
    <property type="match status" value="1"/>
</dbReference>